<dbReference type="Gene3D" id="2.60.40.3080">
    <property type="match status" value="1"/>
</dbReference>
<dbReference type="InterPro" id="IPR026444">
    <property type="entry name" value="Secre_tail"/>
</dbReference>
<keyword evidence="1 2" id="KW-0732">Signal</keyword>
<feature type="domain" description="Secretion system C-terminal sorting" evidence="3">
    <location>
        <begin position="453"/>
        <end position="524"/>
    </location>
</feature>
<keyword evidence="5" id="KW-1185">Reference proteome</keyword>
<dbReference type="NCBIfam" id="TIGR04183">
    <property type="entry name" value="Por_Secre_tail"/>
    <property type="match status" value="1"/>
</dbReference>
<dbReference type="Gene3D" id="2.60.120.260">
    <property type="entry name" value="Galactose-binding domain-like"/>
    <property type="match status" value="1"/>
</dbReference>
<reference evidence="5" key="1">
    <citation type="journal article" date="2019" name="Int. J. Syst. Evol. Microbiol.">
        <title>The Global Catalogue of Microorganisms (GCM) 10K type strain sequencing project: providing services to taxonomists for standard genome sequencing and annotation.</title>
        <authorList>
            <consortium name="The Broad Institute Genomics Platform"/>
            <consortium name="The Broad Institute Genome Sequencing Center for Infectious Disease"/>
            <person name="Wu L."/>
            <person name="Ma J."/>
        </authorList>
    </citation>
    <scope>NUCLEOTIDE SEQUENCE [LARGE SCALE GENOMIC DNA]</scope>
    <source>
        <strain evidence="5">CECT 7649</strain>
    </source>
</reference>
<evidence type="ECO:0000259" key="3">
    <source>
        <dbReference type="Pfam" id="PF18962"/>
    </source>
</evidence>
<evidence type="ECO:0000256" key="2">
    <source>
        <dbReference type="SAM" id="SignalP"/>
    </source>
</evidence>
<comment type="caution">
    <text evidence="4">The sequence shown here is derived from an EMBL/GenBank/DDBJ whole genome shotgun (WGS) entry which is preliminary data.</text>
</comment>
<accession>A0ABW3J363</accession>
<sequence length="526" mass="56425">MKKLLLLTIMLALTNLSYGQVALANESFDGEVFPPTGWTVQNTNATNNWDTDGSSAFVNWIDEVQDESLITPSFSLVGYSSAFLNVTLSLGLEFMVTPNPNGDFLISVSKDGGTTWNQIWVEEDYGVYVDYEELLLHLNLADFVGESDVKVKFQYVAQDADVVSMDDVSITGCKTTDEIGLTEAVTDNAASFIWTDSSDNYDVELGDEGFVQGNGTVTNVSDATISYTTLTSGTGYSFYIKANCGGTSNSGWQGPYTFYTTLSTPADLDYEYGFETATLGSGGWSAPVSTVDNTEVWDISDVTGSEELAQDGSAIASCFGTEGIATNSWLYSRGLNLVEGTTVTIKYYVREFKLTGNGGVSNLVVSIGTDKTIAAQTTIIGTNNNIGAATDAEDAYVLQSYTFNVPSTGVYYLGFNCTSAAQTATNNGALLLDGVSVTIPLSREDFLSSSFEVYPSPASDIITVSNNNNVSVNSISIVDLNGRVLNQSKFNNQSKVQINISNLSAGIYMMNINTVNGIATKKIIKK</sequence>
<protein>
    <submittedName>
        <fullName evidence="4">T9SS type A sorting domain-containing protein</fullName>
    </submittedName>
</protein>
<feature type="chain" id="PRO_5045850933" evidence="2">
    <location>
        <begin position="25"/>
        <end position="526"/>
    </location>
</feature>
<dbReference type="Pfam" id="PF18962">
    <property type="entry name" value="Por_Secre_tail"/>
    <property type="match status" value="1"/>
</dbReference>
<proteinExistence type="predicted"/>
<evidence type="ECO:0000313" key="4">
    <source>
        <dbReference type="EMBL" id="MFD0984848.1"/>
    </source>
</evidence>
<dbReference type="Proteomes" id="UP001597051">
    <property type="component" value="Unassembled WGS sequence"/>
</dbReference>
<feature type="signal peptide" evidence="2">
    <location>
        <begin position="1"/>
        <end position="24"/>
    </location>
</feature>
<dbReference type="RefSeq" id="WP_379756830.1">
    <property type="nucleotide sequence ID" value="NZ_JBHSYB010000026.1"/>
</dbReference>
<evidence type="ECO:0000313" key="5">
    <source>
        <dbReference type="Proteomes" id="UP001597051"/>
    </source>
</evidence>
<dbReference type="EMBL" id="JBHTIZ010000025">
    <property type="protein sequence ID" value="MFD0984848.1"/>
    <property type="molecule type" value="Genomic_DNA"/>
</dbReference>
<evidence type="ECO:0000256" key="1">
    <source>
        <dbReference type="ARBA" id="ARBA00022729"/>
    </source>
</evidence>
<name>A0ABW3J363_9FLAO</name>
<organism evidence="4 5">
    <name type="scientific">Flavobacterium myungsuense</name>
    <dbReference type="NCBI Taxonomy" id="651823"/>
    <lineage>
        <taxon>Bacteria</taxon>
        <taxon>Pseudomonadati</taxon>
        <taxon>Bacteroidota</taxon>
        <taxon>Flavobacteriia</taxon>
        <taxon>Flavobacteriales</taxon>
        <taxon>Flavobacteriaceae</taxon>
        <taxon>Flavobacterium</taxon>
    </lineage>
</organism>
<gene>
    <name evidence="4" type="ORF">ACFQ0S_10230</name>
</gene>